<feature type="compositionally biased region" description="Basic and acidic residues" evidence="1">
    <location>
        <begin position="7"/>
        <end position="32"/>
    </location>
</feature>
<dbReference type="AlphaFoldDB" id="A0A6G1I2R3"/>
<evidence type="ECO:0000313" key="3">
    <source>
        <dbReference type="Proteomes" id="UP000799640"/>
    </source>
</evidence>
<organism evidence="2 3">
    <name type="scientific">Trichodelitschia bisporula</name>
    <dbReference type="NCBI Taxonomy" id="703511"/>
    <lineage>
        <taxon>Eukaryota</taxon>
        <taxon>Fungi</taxon>
        <taxon>Dikarya</taxon>
        <taxon>Ascomycota</taxon>
        <taxon>Pezizomycotina</taxon>
        <taxon>Dothideomycetes</taxon>
        <taxon>Dothideomycetes incertae sedis</taxon>
        <taxon>Phaeotrichales</taxon>
        <taxon>Phaeotrichaceae</taxon>
        <taxon>Trichodelitschia</taxon>
    </lineage>
</organism>
<proteinExistence type="predicted"/>
<keyword evidence="3" id="KW-1185">Reference proteome</keyword>
<feature type="region of interest" description="Disordered" evidence="1">
    <location>
        <begin position="86"/>
        <end position="121"/>
    </location>
</feature>
<evidence type="ECO:0000313" key="2">
    <source>
        <dbReference type="EMBL" id="KAF2402588.1"/>
    </source>
</evidence>
<reference evidence="2" key="1">
    <citation type="journal article" date="2020" name="Stud. Mycol.">
        <title>101 Dothideomycetes genomes: a test case for predicting lifestyles and emergence of pathogens.</title>
        <authorList>
            <person name="Haridas S."/>
            <person name="Albert R."/>
            <person name="Binder M."/>
            <person name="Bloem J."/>
            <person name="Labutti K."/>
            <person name="Salamov A."/>
            <person name="Andreopoulos B."/>
            <person name="Baker S."/>
            <person name="Barry K."/>
            <person name="Bills G."/>
            <person name="Bluhm B."/>
            <person name="Cannon C."/>
            <person name="Castanera R."/>
            <person name="Culley D."/>
            <person name="Daum C."/>
            <person name="Ezra D."/>
            <person name="Gonzalez J."/>
            <person name="Henrissat B."/>
            <person name="Kuo A."/>
            <person name="Liang C."/>
            <person name="Lipzen A."/>
            <person name="Lutzoni F."/>
            <person name="Magnuson J."/>
            <person name="Mondo S."/>
            <person name="Nolan M."/>
            <person name="Ohm R."/>
            <person name="Pangilinan J."/>
            <person name="Park H.-J."/>
            <person name="Ramirez L."/>
            <person name="Alfaro M."/>
            <person name="Sun H."/>
            <person name="Tritt A."/>
            <person name="Yoshinaga Y."/>
            <person name="Zwiers L.-H."/>
            <person name="Turgeon B."/>
            <person name="Goodwin S."/>
            <person name="Spatafora J."/>
            <person name="Crous P."/>
            <person name="Grigoriev I."/>
        </authorList>
    </citation>
    <scope>NUCLEOTIDE SEQUENCE</scope>
    <source>
        <strain evidence="2">CBS 262.69</strain>
    </source>
</reference>
<dbReference type="Proteomes" id="UP000799640">
    <property type="component" value="Unassembled WGS sequence"/>
</dbReference>
<accession>A0A6G1I2R3</accession>
<sequence length="153" mass="17916">MASSEELMEHKEEKRREEKRRGSEKRREEVQRSSRLNTRCGDCPPMLLPPIMRTLHQVRPIPYRPAMLFLHVCITGLDVPPSVETRHQPGGYHQRQYTRNNDRAGNAQEASGRRDRDTRIYSGQIPNGRYVRGHLDTQFELLALFRCDGRLHL</sequence>
<name>A0A6G1I2R3_9PEZI</name>
<evidence type="ECO:0000256" key="1">
    <source>
        <dbReference type="SAM" id="MobiDB-lite"/>
    </source>
</evidence>
<dbReference type="EMBL" id="ML996691">
    <property type="protein sequence ID" value="KAF2402588.1"/>
    <property type="molecule type" value="Genomic_DNA"/>
</dbReference>
<feature type="region of interest" description="Disordered" evidence="1">
    <location>
        <begin position="1"/>
        <end position="37"/>
    </location>
</feature>
<protein>
    <submittedName>
        <fullName evidence="2">Uncharacterized protein</fullName>
    </submittedName>
</protein>
<gene>
    <name evidence="2" type="ORF">EJ06DRAFT_346359</name>
</gene>